<dbReference type="GO" id="GO:0016878">
    <property type="term" value="F:acid-thiol ligase activity"/>
    <property type="evidence" value="ECO:0007669"/>
    <property type="project" value="UniProtKB-ARBA"/>
</dbReference>
<organism evidence="3 4">
    <name type="scientific">Mycolicibacterium madagascariense</name>
    <dbReference type="NCBI Taxonomy" id="212765"/>
    <lineage>
        <taxon>Bacteria</taxon>
        <taxon>Bacillati</taxon>
        <taxon>Actinomycetota</taxon>
        <taxon>Actinomycetes</taxon>
        <taxon>Mycobacteriales</taxon>
        <taxon>Mycobacteriaceae</taxon>
        <taxon>Mycolicibacterium</taxon>
    </lineage>
</organism>
<dbReference type="Pfam" id="PF13193">
    <property type="entry name" value="AMP-binding_C"/>
    <property type="match status" value="1"/>
</dbReference>
<dbReference type="KEGG" id="mmag:MMAD_09080"/>
<name>A0A7I7XCH4_9MYCO</name>
<dbReference type="InterPro" id="IPR000873">
    <property type="entry name" value="AMP-dep_synth/lig_dom"/>
</dbReference>
<gene>
    <name evidence="3" type="ORF">MMAD_09080</name>
</gene>
<evidence type="ECO:0000313" key="4">
    <source>
        <dbReference type="Proteomes" id="UP000466517"/>
    </source>
</evidence>
<accession>A0A7I7XCH4</accession>
<dbReference type="SUPFAM" id="SSF56801">
    <property type="entry name" value="Acetyl-CoA synthetase-like"/>
    <property type="match status" value="1"/>
</dbReference>
<evidence type="ECO:0000313" key="3">
    <source>
        <dbReference type="EMBL" id="BBZ26613.1"/>
    </source>
</evidence>
<keyword evidence="4" id="KW-1185">Reference proteome</keyword>
<feature type="domain" description="AMP-binding enzyme C-terminal" evidence="2">
    <location>
        <begin position="306"/>
        <end position="381"/>
    </location>
</feature>
<dbReference type="PANTHER" id="PTHR43767:SF1">
    <property type="entry name" value="NONRIBOSOMAL PEPTIDE SYNTHASE PES1 (EUROFUNG)-RELATED"/>
    <property type="match status" value="1"/>
</dbReference>
<keyword evidence="3" id="KW-0436">Ligase</keyword>
<dbReference type="InterPro" id="IPR025110">
    <property type="entry name" value="AMP-bd_C"/>
</dbReference>
<dbReference type="InterPro" id="IPR050237">
    <property type="entry name" value="ATP-dep_AMP-bd_enzyme"/>
</dbReference>
<dbReference type="AlphaFoldDB" id="A0A7I7XCH4"/>
<dbReference type="PANTHER" id="PTHR43767">
    <property type="entry name" value="LONG-CHAIN-FATTY-ACID--COA LIGASE"/>
    <property type="match status" value="1"/>
</dbReference>
<evidence type="ECO:0000259" key="1">
    <source>
        <dbReference type="Pfam" id="PF00501"/>
    </source>
</evidence>
<dbReference type="Pfam" id="PF00501">
    <property type="entry name" value="AMP-binding"/>
    <property type="match status" value="1"/>
</dbReference>
<dbReference type="EMBL" id="AP022610">
    <property type="protein sequence ID" value="BBZ26613.1"/>
    <property type="molecule type" value="Genomic_DNA"/>
</dbReference>
<sequence length="395" mass="40621">MAARRRPRRRGIDIAPLRAVVIPQLPAPEPLLAVLEGVLDGREPAILPVPADVRSAEHLTTSLGIGEDIDDDVALVVSTSGTTGTPKGAMLTARALIASASATHDRIGGPGTWLLALPAYHVAGLQVMVRSILAGTVPVALDPSFDVADLPRAVDALGPGPRYTSLVAVQVAKALGDPAATAALATLDAVLVGGGPMPGTVAEAAAQAGIRVVRTYGMSETAGGCVYDGVPLDGVRVRLDGGRVVLGGTTLAKGYRHPTDPDPFAEPGWFRTDDVGAVDDSGVLRILGRIDDGIGTGGLTVLPQLVEAALETHPTIADCAVFGVADERLGQRVVAAVVLTPGAAAPTLDEVRTHVERTLEPTAAPREVHVVDELPRRGIGKVDRKELAARYATGA</sequence>
<reference evidence="3 4" key="1">
    <citation type="journal article" date="2019" name="Emerg. Microbes Infect.">
        <title>Comprehensive subspecies identification of 175 nontuberculous mycobacteria species based on 7547 genomic profiles.</title>
        <authorList>
            <person name="Matsumoto Y."/>
            <person name="Kinjo T."/>
            <person name="Motooka D."/>
            <person name="Nabeya D."/>
            <person name="Jung N."/>
            <person name="Uechi K."/>
            <person name="Horii T."/>
            <person name="Iida T."/>
            <person name="Fujita J."/>
            <person name="Nakamura S."/>
        </authorList>
    </citation>
    <scope>NUCLEOTIDE SEQUENCE [LARGE SCALE GENOMIC DNA]</scope>
    <source>
        <strain evidence="3 4">JCM 13574</strain>
    </source>
</reference>
<proteinExistence type="predicted"/>
<dbReference type="InterPro" id="IPR045851">
    <property type="entry name" value="AMP-bd_C_sf"/>
</dbReference>
<dbReference type="InterPro" id="IPR042099">
    <property type="entry name" value="ANL_N_sf"/>
</dbReference>
<dbReference type="Gene3D" id="3.30.300.30">
    <property type="match status" value="1"/>
</dbReference>
<dbReference type="Proteomes" id="UP000466517">
    <property type="component" value="Chromosome"/>
</dbReference>
<dbReference type="Gene3D" id="3.40.50.12780">
    <property type="entry name" value="N-terminal domain of ligase-like"/>
    <property type="match status" value="1"/>
</dbReference>
<dbReference type="NCBIfam" id="NF005877">
    <property type="entry name" value="PRK07824.1"/>
    <property type="match status" value="1"/>
</dbReference>
<evidence type="ECO:0000259" key="2">
    <source>
        <dbReference type="Pfam" id="PF13193"/>
    </source>
</evidence>
<protein>
    <submittedName>
        <fullName evidence="3">O-succinylbenzoic acid--CoA ligase</fullName>
    </submittedName>
</protein>
<feature type="domain" description="AMP-dependent synthetase/ligase" evidence="1">
    <location>
        <begin position="70"/>
        <end position="233"/>
    </location>
</feature>